<evidence type="ECO:0000313" key="2">
    <source>
        <dbReference type="Proteomes" id="UP000799539"/>
    </source>
</evidence>
<dbReference type="Proteomes" id="UP000799539">
    <property type="component" value="Unassembled WGS sequence"/>
</dbReference>
<protein>
    <submittedName>
        <fullName evidence="1">Uncharacterized protein</fullName>
    </submittedName>
</protein>
<gene>
    <name evidence="1" type="ORF">CERZMDRAFT_96453</name>
</gene>
<reference evidence="1" key="1">
    <citation type="journal article" date="2020" name="Stud. Mycol.">
        <title>101 Dothideomycetes genomes: a test case for predicting lifestyles and emergence of pathogens.</title>
        <authorList>
            <person name="Haridas S."/>
            <person name="Albert R."/>
            <person name="Binder M."/>
            <person name="Bloem J."/>
            <person name="Labutti K."/>
            <person name="Salamov A."/>
            <person name="Andreopoulos B."/>
            <person name="Baker S."/>
            <person name="Barry K."/>
            <person name="Bills G."/>
            <person name="Bluhm B."/>
            <person name="Cannon C."/>
            <person name="Castanera R."/>
            <person name="Culley D."/>
            <person name="Daum C."/>
            <person name="Ezra D."/>
            <person name="Gonzalez J."/>
            <person name="Henrissat B."/>
            <person name="Kuo A."/>
            <person name="Liang C."/>
            <person name="Lipzen A."/>
            <person name="Lutzoni F."/>
            <person name="Magnuson J."/>
            <person name="Mondo S."/>
            <person name="Nolan M."/>
            <person name="Ohm R."/>
            <person name="Pangilinan J."/>
            <person name="Park H.-J."/>
            <person name="Ramirez L."/>
            <person name="Alfaro M."/>
            <person name="Sun H."/>
            <person name="Tritt A."/>
            <person name="Yoshinaga Y."/>
            <person name="Zwiers L.-H."/>
            <person name="Turgeon B."/>
            <person name="Goodwin S."/>
            <person name="Spatafora J."/>
            <person name="Crous P."/>
            <person name="Grigoriev I."/>
        </authorList>
    </citation>
    <scope>NUCLEOTIDE SEQUENCE</scope>
    <source>
        <strain evidence="1">SCOH1-5</strain>
    </source>
</reference>
<keyword evidence="2" id="KW-1185">Reference proteome</keyword>
<dbReference type="AlphaFoldDB" id="A0A6A6FJL1"/>
<organism evidence="1 2">
    <name type="scientific">Cercospora zeae-maydis SCOH1-5</name>
    <dbReference type="NCBI Taxonomy" id="717836"/>
    <lineage>
        <taxon>Eukaryota</taxon>
        <taxon>Fungi</taxon>
        <taxon>Dikarya</taxon>
        <taxon>Ascomycota</taxon>
        <taxon>Pezizomycotina</taxon>
        <taxon>Dothideomycetes</taxon>
        <taxon>Dothideomycetidae</taxon>
        <taxon>Mycosphaerellales</taxon>
        <taxon>Mycosphaerellaceae</taxon>
        <taxon>Cercospora</taxon>
    </lineage>
</organism>
<proteinExistence type="predicted"/>
<accession>A0A6A6FJL1</accession>
<name>A0A6A6FJL1_9PEZI</name>
<sequence>MDLVDTLFTEAAVLVFAQTEMTLTTRVQIARAATLLLPPVTTLIGLKCRDSINSGTESTVGLRQRANQ</sequence>
<dbReference type="EMBL" id="ML992670">
    <property type="protein sequence ID" value="KAF2213622.1"/>
    <property type="molecule type" value="Genomic_DNA"/>
</dbReference>
<evidence type="ECO:0000313" key="1">
    <source>
        <dbReference type="EMBL" id="KAF2213622.1"/>
    </source>
</evidence>